<reference evidence="2 3" key="1">
    <citation type="submission" date="2023-09" db="EMBL/GenBank/DDBJ databases">
        <title>Thalassobella suaedae gen. nov., sp. nov., a marine bacterium of the family Flavobacteriaceae isolated from a halophyte Suaeda japonica.</title>
        <authorList>
            <person name="Lee S.Y."/>
            <person name="Hwang C.Y."/>
        </authorList>
    </citation>
    <scope>NUCLEOTIDE SEQUENCE [LARGE SCALE GENOMIC DNA]</scope>
    <source>
        <strain evidence="2 3">HL-DH14</strain>
    </source>
</reference>
<dbReference type="Proteomes" id="UP001302806">
    <property type="component" value="Chromosome"/>
</dbReference>
<organism evidence="2 3">
    <name type="scientific">Thalassobellus suaedae</name>
    <dbReference type="NCBI Taxonomy" id="3074124"/>
    <lineage>
        <taxon>Bacteria</taxon>
        <taxon>Pseudomonadati</taxon>
        <taxon>Bacteroidota</taxon>
        <taxon>Flavobacteriia</taxon>
        <taxon>Flavobacteriales</taxon>
        <taxon>Flavobacteriaceae</taxon>
        <taxon>Thalassobellus</taxon>
    </lineage>
</organism>
<evidence type="ECO:0000313" key="3">
    <source>
        <dbReference type="Proteomes" id="UP001302806"/>
    </source>
</evidence>
<sequence>MKLFISIFITSIILFGCKNNSNKVEDNSAFFGGEIINPNNNYITLIKSKTVIDTIELDGRNRFIKKIDNLKAGIYTFKHGGEFQIVFLEPNDSLLLRLNTIDFDESLVFTGVGAKKNNYLINDFLENEKIEKNIYKYCQLNPESYQRKIDSLTFLKKEKLLGFVKKYKPSGLFQKIAKTNNEYNYYMSKEVYPLWHHGDSKENILKSLPKDFYNYRKNVSYNDSLLKDNNFIYNNFLKSSFNNLALQKHFDHHQNDNKFRRSDLCYNMDRLNLIDSLVINSYIKEDLLYHFAVNYIARSQNLKNNDVILNAYLKKSKDEKGKKMITRFSNSLSNLKIGSVIPDVTIVNYKNDEFSMTNLVNSPTVISFWSHTYYDHFKDNHIKINDLKKKYPEVKFISINIDDFNIKKSKQFLESNQFSCRDEYRFKNPEASIEAFAIHPMTKTILIDKNKKINNSNTNIFSRNFEEQLLGLINK</sequence>
<dbReference type="InterPro" id="IPR013766">
    <property type="entry name" value="Thioredoxin_domain"/>
</dbReference>
<dbReference type="PROSITE" id="PS51257">
    <property type="entry name" value="PROKAR_LIPOPROTEIN"/>
    <property type="match status" value="1"/>
</dbReference>
<dbReference type="Gene3D" id="3.40.30.10">
    <property type="entry name" value="Glutaredoxin"/>
    <property type="match status" value="1"/>
</dbReference>
<proteinExistence type="predicted"/>
<evidence type="ECO:0000313" key="2">
    <source>
        <dbReference type="EMBL" id="WNH10449.1"/>
    </source>
</evidence>
<evidence type="ECO:0000259" key="1">
    <source>
        <dbReference type="PROSITE" id="PS51352"/>
    </source>
</evidence>
<name>A0ABY9XWW2_9FLAO</name>
<dbReference type="RefSeq" id="WP_415866714.1">
    <property type="nucleotide sequence ID" value="NZ_CP134537.1"/>
</dbReference>
<dbReference type="SUPFAM" id="SSF52833">
    <property type="entry name" value="Thioredoxin-like"/>
    <property type="match status" value="1"/>
</dbReference>
<accession>A0ABY9XWW2</accession>
<dbReference type="PROSITE" id="PS51352">
    <property type="entry name" value="THIOREDOXIN_2"/>
    <property type="match status" value="1"/>
</dbReference>
<dbReference type="EMBL" id="CP134537">
    <property type="protein sequence ID" value="WNH10449.1"/>
    <property type="molecule type" value="Genomic_DNA"/>
</dbReference>
<protein>
    <recommendedName>
        <fullName evidence="1">Thioredoxin domain-containing protein</fullName>
    </recommendedName>
</protein>
<dbReference type="InterPro" id="IPR036249">
    <property type="entry name" value="Thioredoxin-like_sf"/>
</dbReference>
<gene>
    <name evidence="2" type="ORF">RHP51_07270</name>
</gene>
<feature type="domain" description="Thioredoxin" evidence="1">
    <location>
        <begin position="335"/>
        <end position="475"/>
    </location>
</feature>